<dbReference type="Gene3D" id="3.50.50.60">
    <property type="entry name" value="FAD/NAD(P)-binding domain"/>
    <property type="match status" value="1"/>
</dbReference>
<name>A0A7J5BHL0_9MICO</name>
<keyword evidence="3" id="KW-0274">FAD</keyword>
<reference evidence="6 7" key="1">
    <citation type="submission" date="2019-09" db="EMBL/GenBank/DDBJ databases">
        <title>Phylogeny of genus Pseudoclavibacter and closely related genus.</title>
        <authorList>
            <person name="Li Y."/>
        </authorList>
    </citation>
    <scope>NUCLEOTIDE SEQUENCE [LARGE SCALE GENOMIC DNA]</scope>
    <source>
        <strain evidence="6 7">KCTC 13959</strain>
    </source>
</reference>
<evidence type="ECO:0000313" key="7">
    <source>
        <dbReference type="Proteomes" id="UP000433493"/>
    </source>
</evidence>
<dbReference type="Pfam" id="PF00890">
    <property type="entry name" value="FAD_binding_2"/>
    <property type="match status" value="1"/>
</dbReference>
<protein>
    <submittedName>
        <fullName evidence="6">FAD-binding protein</fullName>
    </submittedName>
</protein>
<evidence type="ECO:0000256" key="4">
    <source>
        <dbReference type="ARBA" id="ARBA00023002"/>
    </source>
</evidence>
<dbReference type="SUPFAM" id="SSF56425">
    <property type="entry name" value="Succinate dehydrogenase/fumarate reductase flavoprotein, catalytic domain"/>
    <property type="match status" value="1"/>
</dbReference>
<evidence type="ECO:0000256" key="3">
    <source>
        <dbReference type="ARBA" id="ARBA00022827"/>
    </source>
</evidence>
<feature type="domain" description="FAD-dependent oxidoreductase 2 FAD-binding" evidence="5">
    <location>
        <begin position="9"/>
        <end position="423"/>
    </location>
</feature>
<dbReference type="SUPFAM" id="SSF51905">
    <property type="entry name" value="FAD/NAD(P)-binding domain"/>
    <property type="match status" value="1"/>
</dbReference>
<evidence type="ECO:0000256" key="1">
    <source>
        <dbReference type="ARBA" id="ARBA00001974"/>
    </source>
</evidence>
<dbReference type="Gene3D" id="3.90.700.10">
    <property type="entry name" value="Succinate dehydrogenase/fumarate reductase flavoprotein, catalytic domain"/>
    <property type="match status" value="1"/>
</dbReference>
<evidence type="ECO:0000256" key="2">
    <source>
        <dbReference type="ARBA" id="ARBA00022630"/>
    </source>
</evidence>
<dbReference type="OrthoDB" id="9813348at2"/>
<dbReference type="AlphaFoldDB" id="A0A7J5BHL0"/>
<dbReference type="InterPro" id="IPR050315">
    <property type="entry name" value="FAD-oxidoreductase_2"/>
</dbReference>
<dbReference type="PANTHER" id="PTHR43400:SF10">
    <property type="entry name" value="3-OXOSTEROID 1-DEHYDROGENASE"/>
    <property type="match status" value="1"/>
</dbReference>
<dbReference type="InterPro" id="IPR003953">
    <property type="entry name" value="FAD-dep_OxRdtase_2_FAD-bd"/>
</dbReference>
<organism evidence="6 7">
    <name type="scientific">Gulosibacter chungangensis</name>
    <dbReference type="NCBI Taxonomy" id="979746"/>
    <lineage>
        <taxon>Bacteria</taxon>
        <taxon>Bacillati</taxon>
        <taxon>Actinomycetota</taxon>
        <taxon>Actinomycetes</taxon>
        <taxon>Micrococcales</taxon>
        <taxon>Microbacteriaceae</taxon>
        <taxon>Gulosibacter</taxon>
    </lineage>
</organism>
<sequence>MTDDALPLVIVGGGAAGMIAAINASISGQPAIILEKNVRVGCNAEFSGGLIQGSGTRFQEQAGVTDSPEQHFADLQRQNRGESDPAIVELVARRSADAVHLLADEAGLALHLDQSVLYSGHSTYRMHSMASETGQELVQGIRARIRNDENIDFVDNAEVTDIVPNGSSLDVLVSMSGQQEVIPARNVILASNGFGANREMVRKYIGEAIAALPYWGSENSDGRGILIGMGLGAGTAYMTAYEGHSHLNPKYGTRMGGALPALGSILVDASGRRFASEATTNSGFSKFMIPLPGSQAVEIYDERIHRAAMTNGAYEEASEMGAVKQFEDLETLAAAFDLPVDAVADEVRKYNAAAGSERDELDRAARGRIPFAPPYYAASVSAGVIHTQGGLTVDTSCRVLTTNAEVIPGLYATGGVAAGISGTGVDTYLPGNGLTHAFTTGLVASEHVASVLV</sequence>
<dbReference type="GO" id="GO:0008202">
    <property type="term" value="P:steroid metabolic process"/>
    <property type="evidence" value="ECO:0007669"/>
    <property type="project" value="UniProtKB-ARBA"/>
</dbReference>
<dbReference type="PANTHER" id="PTHR43400">
    <property type="entry name" value="FUMARATE REDUCTASE"/>
    <property type="match status" value="1"/>
</dbReference>
<accession>A0A7J5BHL0</accession>
<comment type="caution">
    <text evidence="6">The sequence shown here is derived from an EMBL/GenBank/DDBJ whole genome shotgun (WGS) entry which is preliminary data.</text>
</comment>
<dbReference type="InterPro" id="IPR027477">
    <property type="entry name" value="Succ_DH/fumarate_Rdtase_cat_sf"/>
</dbReference>
<dbReference type="InterPro" id="IPR036188">
    <property type="entry name" value="FAD/NAD-bd_sf"/>
</dbReference>
<keyword evidence="7" id="KW-1185">Reference proteome</keyword>
<dbReference type="Proteomes" id="UP000433493">
    <property type="component" value="Unassembled WGS sequence"/>
</dbReference>
<keyword evidence="4" id="KW-0560">Oxidoreductase</keyword>
<dbReference type="EMBL" id="WBKB01000001">
    <property type="protein sequence ID" value="KAB1645110.1"/>
    <property type="molecule type" value="Genomic_DNA"/>
</dbReference>
<dbReference type="GO" id="GO:0033765">
    <property type="term" value="F:steroid dehydrogenase activity, acting on the CH-CH group of donors"/>
    <property type="evidence" value="ECO:0007669"/>
    <property type="project" value="UniProtKB-ARBA"/>
</dbReference>
<keyword evidence="2" id="KW-0285">Flavoprotein</keyword>
<comment type="cofactor">
    <cofactor evidence="1">
        <name>FAD</name>
        <dbReference type="ChEBI" id="CHEBI:57692"/>
    </cofactor>
</comment>
<evidence type="ECO:0000259" key="5">
    <source>
        <dbReference type="Pfam" id="PF00890"/>
    </source>
</evidence>
<dbReference type="RefSeq" id="WP_158051120.1">
    <property type="nucleotide sequence ID" value="NZ_WBKB01000001.1"/>
</dbReference>
<gene>
    <name evidence="6" type="ORF">F8O05_02310</name>
</gene>
<proteinExistence type="predicted"/>
<evidence type="ECO:0000313" key="6">
    <source>
        <dbReference type="EMBL" id="KAB1645110.1"/>
    </source>
</evidence>